<organism evidence="1 2">
    <name type="scientific">Bradyrhizobium nanningense</name>
    <dbReference type="NCBI Taxonomy" id="1325118"/>
    <lineage>
        <taxon>Bacteria</taxon>
        <taxon>Pseudomonadati</taxon>
        <taxon>Pseudomonadota</taxon>
        <taxon>Alphaproteobacteria</taxon>
        <taxon>Hyphomicrobiales</taxon>
        <taxon>Nitrobacteraceae</taxon>
        <taxon>Bradyrhizobium</taxon>
    </lineage>
</organism>
<dbReference type="EMBL" id="LBJQ01000074">
    <property type="protein sequence ID" value="RXH28622.1"/>
    <property type="molecule type" value="Genomic_DNA"/>
</dbReference>
<reference evidence="1 2" key="1">
    <citation type="submission" date="2015-04" db="EMBL/GenBank/DDBJ databases">
        <title>Comparative genomics of rhizobia nodulating Arachis hypogaea in China.</title>
        <authorList>
            <person name="Li Y."/>
        </authorList>
    </citation>
    <scope>NUCLEOTIDE SEQUENCE [LARGE SCALE GENOMIC DNA]</scope>
    <source>
        <strain evidence="1 2">CCBAU 51757</strain>
    </source>
</reference>
<protein>
    <submittedName>
        <fullName evidence="1">Uncharacterized protein</fullName>
    </submittedName>
</protein>
<comment type="caution">
    <text evidence="1">The sequence shown here is derived from an EMBL/GenBank/DDBJ whole genome shotgun (WGS) entry which is preliminary data.</text>
</comment>
<name>A0A4Q0S5V0_9BRAD</name>
<accession>A0A4Q0S5V0</accession>
<evidence type="ECO:0000313" key="1">
    <source>
        <dbReference type="EMBL" id="RXH28622.1"/>
    </source>
</evidence>
<proteinExistence type="predicted"/>
<dbReference type="RefSeq" id="WP_128918617.1">
    <property type="nucleotide sequence ID" value="NZ_LBJQ01000074.1"/>
</dbReference>
<evidence type="ECO:0000313" key="2">
    <source>
        <dbReference type="Proteomes" id="UP000289546"/>
    </source>
</evidence>
<gene>
    <name evidence="1" type="ORF">XH99_14435</name>
</gene>
<dbReference type="Proteomes" id="UP000289546">
    <property type="component" value="Unassembled WGS sequence"/>
</dbReference>
<sequence>MSGTTLPDGLSALRDVFKLSEIMRLIEDTARWVDFATFRLLPLWYPEHAGRTYFYKESWSKPQMNRNRQSGHTEYKREGNVHANMALTHALGLRSDDRPNWSCCHIWGIDDAQFQEANAIVQDRRFFSCVANMVLLPTPLKAFTDTMQDVKAMLRICARHLYGWHCDHEGAKDGLAAIEAWTDWSAYPASWPTAERVSMPKGVAKLDDGIRRSAARRLTAIRRDLKDAGPHYPRDEVRAALAFWNIEL</sequence>
<keyword evidence="2" id="KW-1185">Reference proteome</keyword>
<dbReference type="AlphaFoldDB" id="A0A4Q0S5V0"/>